<dbReference type="AlphaFoldDB" id="A0A9Q1GXI0"/>
<comment type="caution">
    <text evidence="1">The sequence shown here is derived from an EMBL/GenBank/DDBJ whole genome shotgun (WGS) entry which is preliminary data.</text>
</comment>
<evidence type="ECO:0000313" key="1">
    <source>
        <dbReference type="EMBL" id="KAJ8427201.1"/>
    </source>
</evidence>
<accession>A0A9Q1GXI0</accession>
<protein>
    <submittedName>
        <fullName evidence="1">Uncharacterized protein</fullName>
    </submittedName>
</protein>
<dbReference type="EMBL" id="JAKOGI010001175">
    <property type="protein sequence ID" value="KAJ8427201.1"/>
    <property type="molecule type" value="Genomic_DNA"/>
</dbReference>
<gene>
    <name evidence="1" type="ORF">Cgig2_011777</name>
</gene>
<reference evidence="1" key="1">
    <citation type="submission" date="2022-04" db="EMBL/GenBank/DDBJ databases">
        <title>Carnegiea gigantea Genome sequencing and assembly v2.</title>
        <authorList>
            <person name="Copetti D."/>
            <person name="Sanderson M.J."/>
            <person name="Burquez A."/>
            <person name="Wojciechowski M.F."/>
        </authorList>
    </citation>
    <scope>NUCLEOTIDE SEQUENCE</scope>
    <source>
        <strain evidence="1">SGP5-SGP5p</strain>
        <tissue evidence="1">Aerial part</tissue>
    </source>
</reference>
<keyword evidence="2" id="KW-1185">Reference proteome</keyword>
<sequence length="191" mass="21141">MLGPELNGGLRPFLLERVWGHGYQEFSKEFCAALMPASVALMLGFSCPLSSCDSLSFYFRVGFFQLAPQVPLLGLLGLLLLLRLLPACSACRSPICPRSRASELSRSWIRFSRDEIDGVDITTFNARAKAWQIAQETHPYLNIGHLLLGDLGWLRRAGRSQGIGLSQVFHQSRLSGEVSLQEVYSSCLGVH</sequence>
<organism evidence="1 2">
    <name type="scientific">Carnegiea gigantea</name>
    <dbReference type="NCBI Taxonomy" id="171969"/>
    <lineage>
        <taxon>Eukaryota</taxon>
        <taxon>Viridiplantae</taxon>
        <taxon>Streptophyta</taxon>
        <taxon>Embryophyta</taxon>
        <taxon>Tracheophyta</taxon>
        <taxon>Spermatophyta</taxon>
        <taxon>Magnoliopsida</taxon>
        <taxon>eudicotyledons</taxon>
        <taxon>Gunneridae</taxon>
        <taxon>Pentapetalae</taxon>
        <taxon>Caryophyllales</taxon>
        <taxon>Cactineae</taxon>
        <taxon>Cactaceae</taxon>
        <taxon>Cactoideae</taxon>
        <taxon>Echinocereeae</taxon>
        <taxon>Carnegiea</taxon>
    </lineage>
</organism>
<name>A0A9Q1GXI0_9CARY</name>
<proteinExistence type="predicted"/>
<dbReference type="Proteomes" id="UP001153076">
    <property type="component" value="Unassembled WGS sequence"/>
</dbReference>
<evidence type="ECO:0000313" key="2">
    <source>
        <dbReference type="Proteomes" id="UP001153076"/>
    </source>
</evidence>